<dbReference type="GO" id="GO:0005829">
    <property type="term" value="C:cytosol"/>
    <property type="evidence" value="ECO:0007669"/>
    <property type="project" value="TreeGrafter"/>
</dbReference>
<dbReference type="Pfam" id="PF01037">
    <property type="entry name" value="AsnC_trans_reg"/>
    <property type="match status" value="1"/>
</dbReference>
<gene>
    <name evidence="5" type="ORF">D8780_06525</name>
</gene>
<evidence type="ECO:0000256" key="1">
    <source>
        <dbReference type="ARBA" id="ARBA00023015"/>
    </source>
</evidence>
<comment type="caution">
    <text evidence="5">The sequence shown here is derived from an EMBL/GenBank/DDBJ whole genome shotgun (WGS) entry which is preliminary data.</text>
</comment>
<dbReference type="PRINTS" id="PR00033">
    <property type="entry name" value="HTHASNC"/>
</dbReference>
<dbReference type="GO" id="GO:0043200">
    <property type="term" value="P:response to amino acid"/>
    <property type="evidence" value="ECO:0007669"/>
    <property type="project" value="TreeGrafter"/>
</dbReference>
<dbReference type="SMART" id="SM00344">
    <property type="entry name" value="HTH_ASNC"/>
    <property type="match status" value="1"/>
</dbReference>
<dbReference type="InterPro" id="IPR000485">
    <property type="entry name" value="AsnC-type_HTH_dom"/>
</dbReference>
<dbReference type="InterPro" id="IPR019888">
    <property type="entry name" value="Tscrpt_reg_AsnC-like"/>
</dbReference>
<keyword evidence="3" id="KW-0804">Transcription</keyword>
<dbReference type="InterPro" id="IPR019885">
    <property type="entry name" value="Tscrpt_reg_HTH_AsnC-type_CS"/>
</dbReference>
<dbReference type="Pfam" id="PF13412">
    <property type="entry name" value="HTH_24"/>
    <property type="match status" value="1"/>
</dbReference>
<dbReference type="PROSITE" id="PS50956">
    <property type="entry name" value="HTH_ASNC_2"/>
    <property type="match status" value="1"/>
</dbReference>
<dbReference type="InterPro" id="IPR036390">
    <property type="entry name" value="WH_DNA-bd_sf"/>
</dbReference>
<dbReference type="GO" id="GO:0043565">
    <property type="term" value="F:sequence-specific DNA binding"/>
    <property type="evidence" value="ECO:0007669"/>
    <property type="project" value="InterPro"/>
</dbReference>
<dbReference type="AlphaFoldDB" id="A0A3L7JEA5"/>
<dbReference type="InterPro" id="IPR011008">
    <property type="entry name" value="Dimeric_a/b-barrel"/>
</dbReference>
<dbReference type="InterPro" id="IPR011991">
    <property type="entry name" value="ArsR-like_HTH"/>
</dbReference>
<proteinExistence type="predicted"/>
<name>A0A3L7JEA5_9HYPH</name>
<evidence type="ECO:0000259" key="4">
    <source>
        <dbReference type="PROSITE" id="PS50956"/>
    </source>
</evidence>
<protein>
    <submittedName>
        <fullName evidence="5">Lrp/AsnC family transcriptional regulator</fullName>
    </submittedName>
</protein>
<organism evidence="5 6">
    <name type="scientific">Notoacmeibacter ruber</name>
    <dbReference type="NCBI Taxonomy" id="2670375"/>
    <lineage>
        <taxon>Bacteria</taxon>
        <taxon>Pseudomonadati</taxon>
        <taxon>Pseudomonadota</taxon>
        <taxon>Alphaproteobacteria</taxon>
        <taxon>Hyphomicrobiales</taxon>
        <taxon>Notoacmeibacteraceae</taxon>
        <taxon>Notoacmeibacter</taxon>
    </lineage>
</organism>
<sequence>MKAYRSTLLLDATDMRILEALQKDCAVSMVDLGEIVGLSSTPLWRRLKKLENDGYIRGRVAILDPEKLGLEINIFASIRLNQHDEETLEAFERAALEEAEIMECYSMSGESDFLLRVVVESIAYYEKYLKRVLLHLPGVAAVNSHFTLKRVKQTTQLPLRQDAV</sequence>
<accession>A0A3L7JEA5</accession>
<evidence type="ECO:0000313" key="5">
    <source>
        <dbReference type="EMBL" id="RLQ87911.1"/>
    </source>
</evidence>
<dbReference type="Gene3D" id="1.10.10.10">
    <property type="entry name" value="Winged helix-like DNA-binding domain superfamily/Winged helix DNA-binding domain"/>
    <property type="match status" value="1"/>
</dbReference>
<reference evidence="5 6" key="1">
    <citation type="submission" date="2018-10" db="EMBL/GenBank/DDBJ databases">
        <title>Notoacmeibacter sp. M2BS9Y-3-1, whole genome shotgun sequence.</title>
        <authorList>
            <person name="Tuo L."/>
        </authorList>
    </citation>
    <scope>NUCLEOTIDE SEQUENCE [LARGE SCALE GENOMIC DNA]</scope>
    <source>
        <strain evidence="5 6">M2BS9Y-3-1</strain>
    </source>
</reference>
<dbReference type="PANTHER" id="PTHR30154:SF17">
    <property type="entry name" value="DNA-BINDING TRANSCRIPTIONAL ACTIVATOR DECR"/>
    <property type="match status" value="1"/>
</dbReference>
<dbReference type="PANTHER" id="PTHR30154">
    <property type="entry name" value="LEUCINE-RESPONSIVE REGULATORY PROTEIN"/>
    <property type="match status" value="1"/>
</dbReference>
<keyword evidence="6" id="KW-1185">Reference proteome</keyword>
<evidence type="ECO:0000256" key="2">
    <source>
        <dbReference type="ARBA" id="ARBA00023125"/>
    </source>
</evidence>
<dbReference type="Gene3D" id="3.30.70.920">
    <property type="match status" value="1"/>
</dbReference>
<keyword evidence="2" id="KW-0238">DNA-binding</keyword>
<dbReference type="RefSeq" id="WP_121644874.1">
    <property type="nucleotide sequence ID" value="NZ_RCWN01000001.1"/>
</dbReference>
<dbReference type="PROSITE" id="PS00519">
    <property type="entry name" value="HTH_ASNC_1"/>
    <property type="match status" value="1"/>
</dbReference>
<evidence type="ECO:0000313" key="6">
    <source>
        <dbReference type="Proteomes" id="UP000281094"/>
    </source>
</evidence>
<dbReference type="InterPro" id="IPR019887">
    <property type="entry name" value="Tscrpt_reg_AsnC/Lrp_C"/>
</dbReference>
<dbReference type="SUPFAM" id="SSF46785">
    <property type="entry name" value="Winged helix' DNA-binding domain"/>
    <property type="match status" value="1"/>
</dbReference>
<dbReference type="EMBL" id="RCWN01000001">
    <property type="protein sequence ID" value="RLQ87911.1"/>
    <property type="molecule type" value="Genomic_DNA"/>
</dbReference>
<keyword evidence="1" id="KW-0805">Transcription regulation</keyword>
<evidence type="ECO:0000256" key="3">
    <source>
        <dbReference type="ARBA" id="ARBA00023163"/>
    </source>
</evidence>
<dbReference type="Proteomes" id="UP000281094">
    <property type="component" value="Unassembled WGS sequence"/>
</dbReference>
<dbReference type="GO" id="GO:0006355">
    <property type="term" value="P:regulation of DNA-templated transcription"/>
    <property type="evidence" value="ECO:0007669"/>
    <property type="project" value="UniProtKB-ARBA"/>
</dbReference>
<dbReference type="CDD" id="cd00090">
    <property type="entry name" value="HTH_ARSR"/>
    <property type="match status" value="1"/>
</dbReference>
<dbReference type="SUPFAM" id="SSF54909">
    <property type="entry name" value="Dimeric alpha+beta barrel"/>
    <property type="match status" value="1"/>
</dbReference>
<feature type="domain" description="HTH asnC-type" evidence="4">
    <location>
        <begin position="10"/>
        <end position="71"/>
    </location>
</feature>
<dbReference type="InterPro" id="IPR036388">
    <property type="entry name" value="WH-like_DNA-bd_sf"/>
</dbReference>